<name>A0ABP0IKL5_9DINO</name>
<dbReference type="SUPFAM" id="SSF52540">
    <property type="entry name" value="P-loop containing nucleoside triphosphate hydrolases"/>
    <property type="match status" value="1"/>
</dbReference>
<proteinExistence type="predicted"/>
<reference evidence="1 2" key="1">
    <citation type="submission" date="2024-02" db="EMBL/GenBank/DDBJ databases">
        <authorList>
            <person name="Chen Y."/>
            <person name="Shah S."/>
            <person name="Dougan E. K."/>
            <person name="Thang M."/>
            <person name="Chan C."/>
        </authorList>
    </citation>
    <scope>NUCLEOTIDE SEQUENCE [LARGE SCALE GENOMIC DNA]</scope>
</reference>
<accession>A0ABP0IKL5</accession>
<dbReference type="InterPro" id="IPR027417">
    <property type="entry name" value="P-loop_NTPase"/>
</dbReference>
<evidence type="ECO:0000313" key="1">
    <source>
        <dbReference type="EMBL" id="CAK9003141.1"/>
    </source>
</evidence>
<organism evidence="1 2">
    <name type="scientific">Durusdinium trenchii</name>
    <dbReference type="NCBI Taxonomy" id="1381693"/>
    <lineage>
        <taxon>Eukaryota</taxon>
        <taxon>Sar</taxon>
        <taxon>Alveolata</taxon>
        <taxon>Dinophyceae</taxon>
        <taxon>Suessiales</taxon>
        <taxon>Symbiodiniaceae</taxon>
        <taxon>Durusdinium</taxon>
    </lineage>
</organism>
<dbReference type="EMBL" id="CAXAMN010003147">
    <property type="protein sequence ID" value="CAK9003141.1"/>
    <property type="molecule type" value="Genomic_DNA"/>
</dbReference>
<keyword evidence="2" id="KW-1185">Reference proteome</keyword>
<evidence type="ECO:0000313" key="2">
    <source>
        <dbReference type="Proteomes" id="UP001642484"/>
    </source>
</evidence>
<gene>
    <name evidence="1" type="ORF">CCMP2556_LOCUS7169</name>
</gene>
<dbReference type="Proteomes" id="UP001642484">
    <property type="component" value="Unassembled WGS sequence"/>
</dbReference>
<comment type="caution">
    <text evidence="1">The sequence shown here is derived from an EMBL/GenBank/DDBJ whole genome shotgun (WGS) entry which is preliminary data.</text>
</comment>
<protein>
    <submittedName>
        <fullName evidence="1">Uncharacterized protein</fullName>
    </submittedName>
</protein>
<sequence length="526" mass="58174">MLRHVARATRAAGAMPQSATLAICASWIQPRCFAFSAEEQRMSFRVKAEDVKMSKLAGGLYLRTTRRQETLLDGMGHKSIQNCVRSIILANKFAAQHRAEGDPEKIPWFYRLGFTPQLRTDWKTSGELWVSLKVVALESPYVASEGPPGDRLRIGPTAEVEGVSTTIISSWSKRCKGQTSEPLLRCMGAANVSMAVKGLARARKNLSERKGVLRLFVCYPERPGEEMLQEKLEDSQEEVTLTQIRLEPQPRAQKRASCREGGVEVALLQRLVTSEGLPWLAWIRLTLVRLLEEEVFAEVRYGLAPSVVQRLDFEDIREGTLRLFVLPGFEGDVRVVVTLVDELAAKEVLAQIHHELTGGTLQRKRLLEFLHAAAASPAAAKWPSSGEVSSGNFVESLLQRPEPEVHASIPEGALFPHQVATVAWMKRIERQGKQSLQVEPFHFAGTTLGSAYTMRLPLGGVVAHPPGSGKTRIVAALASERASLQHARPAAMELPAPGRRKAVAWSNAPRTVLREQSKRKTVKECV</sequence>